<keyword evidence="4 7" id="KW-1133">Transmembrane helix</keyword>
<dbReference type="Proteomes" id="UP000403266">
    <property type="component" value="Unassembled WGS sequence"/>
</dbReference>
<gene>
    <name evidence="8" type="ORF">FS320_21905</name>
</gene>
<comment type="caution">
    <text evidence="8">The sequence shown here is derived from an EMBL/GenBank/DDBJ whole genome shotgun (WGS) entry which is preliminary data.</text>
</comment>
<evidence type="ECO:0000313" key="9">
    <source>
        <dbReference type="Proteomes" id="UP000403266"/>
    </source>
</evidence>
<proteinExistence type="inferred from homology"/>
<dbReference type="InterPro" id="IPR042217">
    <property type="entry name" value="T4SS_VirB10/TrbI"/>
</dbReference>
<comment type="similarity">
    <text evidence="2">Belongs to the TrbI/VirB10 family.</text>
</comment>
<accession>A0A5N7MLM1</accession>
<evidence type="ECO:0000256" key="1">
    <source>
        <dbReference type="ARBA" id="ARBA00004167"/>
    </source>
</evidence>
<dbReference type="AlphaFoldDB" id="A0A5N7MLM1"/>
<evidence type="ECO:0000256" key="5">
    <source>
        <dbReference type="ARBA" id="ARBA00023136"/>
    </source>
</evidence>
<keyword evidence="3 7" id="KW-0812">Transmembrane</keyword>
<dbReference type="RefSeq" id="WP_152714064.1">
    <property type="nucleotide sequence ID" value="NZ_VOSJ01000105.1"/>
</dbReference>
<reference evidence="8 9" key="1">
    <citation type="journal article" date="2019" name="Syst. Appl. Microbiol.">
        <title>Microvirga tunisiensis sp. nov., a root nodule symbiotic bacterium isolated from Lupinus micranthus and L. luteus grown in Northern Tunisia.</title>
        <authorList>
            <person name="Msaddak A."/>
            <person name="Rejili M."/>
            <person name="Duran D."/>
            <person name="Mars M."/>
            <person name="Palacios J.M."/>
            <person name="Ruiz-Argueso T."/>
            <person name="Rey L."/>
            <person name="Imperial J."/>
        </authorList>
    </citation>
    <scope>NUCLEOTIDE SEQUENCE [LARGE SCALE GENOMIC DNA]</scope>
    <source>
        <strain evidence="8 9">Lmie10</strain>
    </source>
</reference>
<feature type="region of interest" description="Disordered" evidence="6">
    <location>
        <begin position="511"/>
        <end position="603"/>
    </location>
</feature>
<evidence type="ECO:0000256" key="2">
    <source>
        <dbReference type="ARBA" id="ARBA00010265"/>
    </source>
</evidence>
<evidence type="ECO:0000256" key="3">
    <source>
        <dbReference type="ARBA" id="ARBA00022692"/>
    </source>
</evidence>
<dbReference type="GO" id="GO:0016020">
    <property type="term" value="C:membrane"/>
    <property type="evidence" value="ECO:0007669"/>
    <property type="project" value="UniProtKB-SubCell"/>
</dbReference>
<evidence type="ECO:0000256" key="7">
    <source>
        <dbReference type="SAM" id="Phobius"/>
    </source>
</evidence>
<name>A0A5N7MLM1_9HYPH</name>
<dbReference type="CDD" id="cd16429">
    <property type="entry name" value="VirB10"/>
    <property type="match status" value="1"/>
</dbReference>
<keyword evidence="9" id="KW-1185">Reference proteome</keyword>
<dbReference type="OrthoDB" id="9807354at2"/>
<organism evidence="8 9">
    <name type="scientific">Microvirga tunisiensis</name>
    <dbReference type="NCBI Taxonomy" id="2108360"/>
    <lineage>
        <taxon>Bacteria</taxon>
        <taxon>Pseudomonadati</taxon>
        <taxon>Pseudomonadota</taxon>
        <taxon>Alphaproteobacteria</taxon>
        <taxon>Hyphomicrobiales</taxon>
        <taxon>Methylobacteriaceae</taxon>
        <taxon>Microvirga</taxon>
    </lineage>
</organism>
<dbReference type="Gene3D" id="2.40.128.260">
    <property type="entry name" value="Type IV secretion system, VirB10/TraB/TrbI"/>
    <property type="match status" value="1"/>
</dbReference>
<comment type="subcellular location">
    <subcellularLocation>
        <location evidence="1">Membrane</location>
        <topology evidence="1">Single-pass membrane protein</topology>
    </subcellularLocation>
</comment>
<feature type="transmembrane region" description="Helical" evidence="7">
    <location>
        <begin position="12"/>
        <end position="32"/>
    </location>
</feature>
<sequence>MALDDYRKARLKWTLTTVLGMIVFGSIAWGLYQMSLPAEAAREPIKMQVSQPIYERPAPEPEKPPLVIGSLTTSKDRILMGDVIIGESSYSGSLTITAADRPVTIKSVAIAFAQEVGIKLDAKNCLEATLQPDQNCTVDILFDPLNPVKVEKQIIIQAESDNSDGSRKAFSREISLTGSATKAPPKEPIAIAAPNAQYAQETVVEIPNPALVAYLQNRQQLGGFAAEDLDTGPQKPQHDDWSSIGIESNMSTFPVDMSRVVTMDKPIPAVVKIGIDTRYASRAVAQVERDIYGGEGTLVLIPRGSTVIGSVGAVSSTAEEKVVIAWERIVRPDGAAFKIEGYAGDAMGRSGVIGHIDNRYVEKYGNTILASIINVGVTLGLNGKQEVQTGGYGFGSGAGYGYGQQQTVAENARSVATKQFREDFEKVIDDIQEQGSQIPPIRTIPAGTRVTIFPNQDLWLRPIVPTETMKAEARRQRAWGGFTRTDQVEEVTQQTTSRAATVSGIQYDPVTGQPLRAAQPATPSVQNLDRNGFPILPGNLGLQAPGSQVQPPQSRTSGVAPASNLPAHARPSPGPALNGQDASASAQIKSRETSGSSPWSSIK</sequence>
<dbReference type="Pfam" id="PF03743">
    <property type="entry name" value="TrbI"/>
    <property type="match status" value="1"/>
</dbReference>
<keyword evidence="5 7" id="KW-0472">Membrane</keyword>
<feature type="compositionally biased region" description="Polar residues" evidence="6">
    <location>
        <begin position="580"/>
        <end position="603"/>
    </location>
</feature>
<dbReference type="Gene3D" id="2.60.40.10">
    <property type="entry name" value="Immunoglobulins"/>
    <property type="match status" value="1"/>
</dbReference>
<feature type="compositionally biased region" description="Polar residues" evidence="6">
    <location>
        <begin position="545"/>
        <end position="557"/>
    </location>
</feature>
<dbReference type="InterPro" id="IPR013783">
    <property type="entry name" value="Ig-like_fold"/>
</dbReference>
<evidence type="ECO:0000256" key="4">
    <source>
        <dbReference type="ARBA" id="ARBA00022989"/>
    </source>
</evidence>
<dbReference type="InterPro" id="IPR005498">
    <property type="entry name" value="T4SS_VirB10/TraB/TrbI"/>
</dbReference>
<evidence type="ECO:0000313" key="8">
    <source>
        <dbReference type="EMBL" id="MPR27748.1"/>
    </source>
</evidence>
<evidence type="ECO:0000256" key="6">
    <source>
        <dbReference type="SAM" id="MobiDB-lite"/>
    </source>
</evidence>
<protein>
    <submittedName>
        <fullName evidence="8">TrbI/VirB10 family protein</fullName>
    </submittedName>
</protein>
<dbReference type="EMBL" id="VOSK01000105">
    <property type="protein sequence ID" value="MPR27748.1"/>
    <property type="molecule type" value="Genomic_DNA"/>
</dbReference>